<comment type="caution">
    <text evidence="2">The sequence shown here is derived from an EMBL/GenBank/DDBJ whole genome shotgun (WGS) entry which is preliminary data.</text>
</comment>
<proteinExistence type="predicted"/>
<reference evidence="2 3" key="1">
    <citation type="journal article" date="2018" name="BMC Genomics">
        <title>Comparative genome analyses reveal sequence features reflecting distinct modes of host-adaptation between dicot and monocot powdery mildew.</title>
        <authorList>
            <person name="Wu Y."/>
            <person name="Ma X."/>
            <person name="Pan Z."/>
            <person name="Kale S.D."/>
            <person name="Song Y."/>
            <person name="King H."/>
            <person name="Zhang Q."/>
            <person name="Presley C."/>
            <person name="Deng X."/>
            <person name="Wei C.I."/>
            <person name="Xiao S."/>
        </authorList>
    </citation>
    <scope>NUCLEOTIDE SEQUENCE [LARGE SCALE GENOMIC DNA]</scope>
    <source>
        <strain evidence="2">UMSG1</strain>
    </source>
</reference>
<name>A0A420IJ44_9PEZI</name>
<dbReference type="AlphaFoldDB" id="A0A420IJ44"/>
<accession>A0A420IJ44</accession>
<feature type="region of interest" description="Disordered" evidence="1">
    <location>
        <begin position="222"/>
        <end position="251"/>
    </location>
</feature>
<dbReference type="Proteomes" id="UP000285326">
    <property type="component" value="Unassembled WGS sequence"/>
</dbReference>
<evidence type="ECO:0000313" key="2">
    <source>
        <dbReference type="EMBL" id="RKF74584.1"/>
    </source>
</evidence>
<sequence>MYFTTRPRKHAKLLPPLYSTSNGSSLTYCHTCGRIISTRCKNASENSATPVKYCSDRCRSNKPGHTDRLIEEAIVALLEGCDPNDMEKYWAGDEAGKQARRDDNIPHVAKRERKKGDSRIIVYCSDIQALVFGHQRDPEKLNGKRGHSGSRCVVDFTDWRSVDMEDTSDHCEPSVKSSSDHLKENEKTKREQGRKRAEEREMVRRAARRGVAFGFRLPDTGLPVRAKSMSHNGKKKQDKRKEHPSLIGKNYTVPENLSGPVIKYCEAVMTDAAIVVEPSFAKGDWGIRWREE</sequence>
<organism evidence="2 3">
    <name type="scientific">Golovinomyces cichoracearum</name>
    <dbReference type="NCBI Taxonomy" id="62708"/>
    <lineage>
        <taxon>Eukaryota</taxon>
        <taxon>Fungi</taxon>
        <taxon>Dikarya</taxon>
        <taxon>Ascomycota</taxon>
        <taxon>Pezizomycotina</taxon>
        <taxon>Leotiomycetes</taxon>
        <taxon>Erysiphales</taxon>
        <taxon>Erysiphaceae</taxon>
        <taxon>Golovinomyces</taxon>
    </lineage>
</organism>
<evidence type="ECO:0000313" key="3">
    <source>
        <dbReference type="Proteomes" id="UP000285326"/>
    </source>
</evidence>
<protein>
    <submittedName>
        <fullName evidence="2">Uncharacterized protein</fullName>
    </submittedName>
</protein>
<dbReference type="EMBL" id="MCBS01023888">
    <property type="protein sequence ID" value="RKF74584.1"/>
    <property type="molecule type" value="Genomic_DNA"/>
</dbReference>
<evidence type="ECO:0000256" key="1">
    <source>
        <dbReference type="SAM" id="MobiDB-lite"/>
    </source>
</evidence>
<feature type="region of interest" description="Disordered" evidence="1">
    <location>
        <begin position="165"/>
        <end position="201"/>
    </location>
</feature>
<gene>
    <name evidence="2" type="ORF">GcM1_238011</name>
</gene>